<keyword evidence="1" id="KW-0808">Transferase</keyword>
<dbReference type="Pfam" id="PF04389">
    <property type="entry name" value="Peptidase_M28"/>
    <property type="match status" value="1"/>
</dbReference>
<dbReference type="Gene3D" id="3.40.630.10">
    <property type="entry name" value="Zn peptidases"/>
    <property type="match status" value="1"/>
</dbReference>
<dbReference type="GO" id="GO:0008270">
    <property type="term" value="F:zinc ion binding"/>
    <property type="evidence" value="ECO:0007669"/>
    <property type="project" value="TreeGrafter"/>
</dbReference>
<dbReference type="RefSeq" id="WP_145261591.1">
    <property type="nucleotide sequence ID" value="NZ_CP036279.1"/>
</dbReference>
<dbReference type="PANTHER" id="PTHR12283:SF6">
    <property type="entry name" value="GLUTAMINYL-PEPTIDE CYCLOTRANSFERASE-RELATED"/>
    <property type="match status" value="1"/>
</dbReference>
<dbReference type="PANTHER" id="PTHR12283">
    <property type="entry name" value="GLUTAMINYL-PEPTIDE CYCLOTRANSFERASE"/>
    <property type="match status" value="1"/>
</dbReference>
<organism evidence="4 5">
    <name type="scientific">Kolteria novifilia</name>
    <dbReference type="NCBI Taxonomy" id="2527975"/>
    <lineage>
        <taxon>Bacteria</taxon>
        <taxon>Pseudomonadati</taxon>
        <taxon>Planctomycetota</taxon>
        <taxon>Planctomycetia</taxon>
        <taxon>Kolteriales</taxon>
        <taxon>Kolteriaceae</taxon>
        <taxon>Kolteria</taxon>
    </lineage>
</organism>
<evidence type="ECO:0000256" key="2">
    <source>
        <dbReference type="ARBA" id="ARBA00023315"/>
    </source>
</evidence>
<dbReference type="KEGG" id="knv:Pan216_47090"/>
<evidence type="ECO:0000313" key="4">
    <source>
        <dbReference type="EMBL" id="QDU63828.1"/>
    </source>
</evidence>
<dbReference type="EMBL" id="CP036279">
    <property type="protein sequence ID" value="QDU63828.1"/>
    <property type="molecule type" value="Genomic_DNA"/>
</dbReference>
<dbReference type="GO" id="GO:0016603">
    <property type="term" value="F:glutaminyl-peptide cyclotransferase activity"/>
    <property type="evidence" value="ECO:0007669"/>
    <property type="project" value="TreeGrafter"/>
</dbReference>
<name>A0A518BA20_9BACT</name>
<gene>
    <name evidence="4" type="ORF">Pan216_47090</name>
</gene>
<proteinExistence type="predicted"/>
<feature type="domain" description="Peptidase M28" evidence="3">
    <location>
        <begin position="84"/>
        <end position="293"/>
    </location>
</feature>
<keyword evidence="5" id="KW-1185">Reference proteome</keyword>
<sequence>MLSPPASAVEFAPPVTASVFDGDRAYEYLKGICALGPRMSASDAMRRQQELLKEHFETLGATVELQRFEGRQPSLGQRTFPCANLIVRWHPETKRRVLLGAHYDTRPKADQEPIFRNREKPFLGANDGASGVAFLMELGRVIPQLDLKVGVDFVLFDAEEYIVDKNRDRYFLGSEYFVDQYVNSRPDYRYEKVIVVDMIADRELEIFPDQRSAAKAGRLVGEVFGIANELRLRQFVPRVKYDVLDDHVAFQKKGIPAIVLIDFDYPHWHRLTDTPKRCSGESLEVVSRVIIEWLRRQQ</sequence>
<evidence type="ECO:0000313" key="5">
    <source>
        <dbReference type="Proteomes" id="UP000317093"/>
    </source>
</evidence>
<dbReference type="InterPro" id="IPR040234">
    <property type="entry name" value="QC/QCL"/>
</dbReference>
<reference evidence="4 5" key="1">
    <citation type="submission" date="2019-02" db="EMBL/GenBank/DDBJ databases">
        <title>Deep-cultivation of Planctomycetes and their phenomic and genomic characterization uncovers novel biology.</title>
        <authorList>
            <person name="Wiegand S."/>
            <person name="Jogler M."/>
            <person name="Boedeker C."/>
            <person name="Pinto D."/>
            <person name="Vollmers J."/>
            <person name="Rivas-Marin E."/>
            <person name="Kohn T."/>
            <person name="Peeters S.H."/>
            <person name="Heuer A."/>
            <person name="Rast P."/>
            <person name="Oberbeckmann S."/>
            <person name="Bunk B."/>
            <person name="Jeske O."/>
            <person name="Meyerdierks A."/>
            <person name="Storesund J.E."/>
            <person name="Kallscheuer N."/>
            <person name="Luecker S."/>
            <person name="Lage O.M."/>
            <person name="Pohl T."/>
            <person name="Merkel B.J."/>
            <person name="Hornburger P."/>
            <person name="Mueller R.-W."/>
            <person name="Bruemmer F."/>
            <person name="Labrenz M."/>
            <person name="Spormann A.M."/>
            <person name="Op den Camp H."/>
            <person name="Overmann J."/>
            <person name="Amann R."/>
            <person name="Jetten M.S.M."/>
            <person name="Mascher T."/>
            <person name="Medema M.H."/>
            <person name="Devos D.P."/>
            <person name="Kaster A.-K."/>
            <person name="Ovreas L."/>
            <person name="Rohde M."/>
            <person name="Galperin M.Y."/>
            <person name="Jogler C."/>
        </authorList>
    </citation>
    <scope>NUCLEOTIDE SEQUENCE [LARGE SCALE GENOMIC DNA]</scope>
    <source>
        <strain evidence="4 5">Pan216</strain>
    </source>
</reference>
<dbReference type="AlphaFoldDB" id="A0A518BA20"/>
<dbReference type="Proteomes" id="UP000317093">
    <property type="component" value="Chromosome"/>
</dbReference>
<dbReference type="InterPro" id="IPR007484">
    <property type="entry name" value="Peptidase_M28"/>
</dbReference>
<keyword evidence="2" id="KW-0012">Acyltransferase</keyword>
<evidence type="ECO:0000259" key="3">
    <source>
        <dbReference type="Pfam" id="PF04389"/>
    </source>
</evidence>
<accession>A0A518BA20</accession>
<protein>
    <submittedName>
        <fullName evidence="4">Peptidase family M28</fullName>
    </submittedName>
</protein>
<evidence type="ECO:0000256" key="1">
    <source>
        <dbReference type="ARBA" id="ARBA00022679"/>
    </source>
</evidence>
<dbReference type="SUPFAM" id="SSF53187">
    <property type="entry name" value="Zn-dependent exopeptidases"/>
    <property type="match status" value="1"/>
</dbReference>
<dbReference type="OrthoDB" id="256090at2"/>